<dbReference type="Proteomes" id="UP000321721">
    <property type="component" value="Unassembled WGS sequence"/>
</dbReference>
<dbReference type="InterPro" id="IPR020103">
    <property type="entry name" value="PsdUridine_synth_cat_dom_sf"/>
</dbReference>
<dbReference type="GO" id="GO:0009982">
    <property type="term" value="F:pseudouridine synthase activity"/>
    <property type="evidence" value="ECO:0007669"/>
    <property type="project" value="InterPro"/>
</dbReference>
<accession>A0A5C6RYS8</accession>
<sequence length="319" mass="36003">MTITKEQFKLALAKVCDPLPGSIPAPTPYKLAVKQKYNGFNIIDFFAVTVPMVAKEKWIEKIENNNLFIDNKPAKISSKVYGGNITTHFSEPKTEPFINTEFEFIFCDENILVLNKPAPIPMHPSGRFNKNSLTEILKLAFPSEDFKIIHRLDANTTGVIILGRTNESANSISKQLQEKTAKKQYLALVEGLPNKKYFSSNTQISLEKTPAGGREISNNGIDAYTEFEVIKTYSEKKRALLSVTPHSGRTNQIRLHLADLNFPIVGDIGYKDPNYFKNNPLTYSDDCLFLHAKAISFKYKNKEVTFSADLPTKFLINQK</sequence>
<organism evidence="3 4">
    <name type="scientific">Vicingus serpentipes</name>
    <dbReference type="NCBI Taxonomy" id="1926625"/>
    <lineage>
        <taxon>Bacteria</taxon>
        <taxon>Pseudomonadati</taxon>
        <taxon>Bacteroidota</taxon>
        <taxon>Flavobacteriia</taxon>
        <taxon>Flavobacteriales</taxon>
        <taxon>Vicingaceae</taxon>
        <taxon>Vicingus</taxon>
    </lineage>
</organism>
<evidence type="ECO:0000313" key="4">
    <source>
        <dbReference type="Proteomes" id="UP000321721"/>
    </source>
</evidence>
<protein>
    <recommendedName>
        <fullName evidence="2">Pseudouridine synthase RsuA/RluA-like domain-containing protein</fullName>
    </recommendedName>
</protein>
<comment type="caution">
    <text evidence="3">The sequence shown here is derived from an EMBL/GenBank/DDBJ whole genome shotgun (WGS) entry which is preliminary data.</text>
</comment>
<keyword evidence="4" id="KW-1185">Reference proteome</keyword>
<dbReference type="Pfam" id="PF00849">
    <property type="entry name" value="PseudoU_synth_2"/>
    <property type="match status" value="1"/>
</dbReference>
<dbReference type="AlphaFoldDB" id="A0A5C6RYS8"/>
<dbReference type="InterPro" id="IPR006145">
    <property type="entry name" value="PsdUridine_synth_RsuA/RluA"/>
</dbReference>
<dbReference type="InterPro" id="IPR006224">
    <property type="entry name" value="PsdUridine_synth_RluA-like_CS"/>
</dbReference>
<feature type="domain" description="Pseudouridine synthase RsuA/RluA-like" evidence="2">
    <location>
        <begin position="110"/>
        <end position="258"/>
    </location>
</feature>
<dbReference type="EMBL" id="VOOS01000001">
    <property type="protein sequence ID" value="TXB66949.1"/>
    <property type="molecule type" value="Genomic_DNA"/>
</dbReference>
<dbReference type="PANTHER" id="PTHR21600:SF87">
    <property type="entry name" value="RNA PSEUDOURIDYLATE SYNTHASE DOMAIN-CONTAINING PROTEIN 1"/>
    <property type="match status" value="1"/>
</dbReference>
<dbReference type="GO" id="GO:0003723">
    <property type="term" value="F:RNA binding"/>
    <property type="evidence" value="ECO:0007669"/>
    <property type="project" value="InterPro"/>
</dbReference>
<dbReference type="OrthoDB" id="9807829at2"/>
<proteinExistence type="inferred from homology"/>
<comment type="similarity">
    <text evidence="1">Belongs to the pseudouridine synthase RluA family.</text>
</comment>
<dbReference type="RefSeq" id="WP_147098043.1">
    <property type="nucleotide sequence ID" value="NZ_VOOS01000001.1"/>
</dbReference>
<evidence type="ECO:0000256" key="1">
    <source>
        <dbReference type="ARBA" id="ARBA00010876"/>
    </source>
</evidence>
<dbReference type="PANTHER" id="PTHR21600">
    <property type="entry name" value="MITOCHONDRIAL RNA PSEUDOURIDINE SYNTHASE"/>
    <property type="match status" value="1"/>
</dbReference>
<evidence type="ECO:0000259" key="2">
    <source>
        <dbReference type="Pfam" id="PF00849"/>
    </source>
</evidence>
<dbReference type="GO" id="GO:0140098">
    <property type="term" value="F:catalytic activity, acting on RNA"/>
    <property type="evidence" value="ECO:0007669"/>
    <property type="project" value="UniProtKB-ARBA"/>
</dbReference>
<dbReference type="GO" id="GO:0000455">
    <property type="term" value="P:enzyme-directed rRNA pseudouridine synthesis"/>
    <property type="evidence" value="ECO:0007669"/>
    <property type="project" value="TreeGrafter"/>
</dbReference>
<reference evidence="3 4" key="1">
    <citation type="submission" date="2019-08" db="EMBL/GenBank/DDBJ databases">
        <title>Genome of Vicingus serpentipes NCIMB 15042.</title>
        <authorList>
            <person name="Bowman J.P."/>
        </authorList>
    </citation>
    <scope>NUCLEOTIDE SEQUENCE [LARGE SCALE GENOMIC DNA]</scope>
    <source>
        <strain evidence="3 4">NCIMB 15042</strain>
    </source>
</reference>
<name>A0A5C6RYS8_9FLAO</name>
<gene>
    <name evidence="3" type="ORF">FRY74_01845</name>
</gene>
<dbReference type="SUPFAM" id="SSF55120">
    <property type="entry name" value="Pseudouridine synthase"/>
    <property type="match status" value="1"/>
</dbReference>
<dbReference type="PROSITE" id="PS01129">
    <property type="entry name" value="PSI_RLU"/>
    <property type="match status" value="1"/>
</dbReference>
<evidence type="ECO:0000313" key="3">
    <source>
        <dbReference type="EMBL" id="TXB66949.1"/>
    </source>
</evidence>
<dbReference type="InterPro" id="IPR050188">
    <property type="entry name" value="RluA_PseudoU_synthase"/>
</dbReference>
<dbReference type="Gene3D" id="3.30.2350.10">
    <property type="entry name" value="Pseudouridine synthase"/>
    <property type="match status" value="1"/>
</dbReference>